<evidence type="ECO:0000313" key="1">
    <source>
        <dbReference type="EMBL" id="MCE4538924.1"/>
    </source>
</evidence>
<proteinExistence type="predicted"/>
<dbReference type="RefSeq" id="WP_233393451.1">
    <property type="nucleotide sequence ID" value="NZ_JAJTWT010000007.1"/>
</dbReference>
<evidence type="ECO:0000313" key="2">
    <source>
        <dbReference type="Proteomes" id="UP001201463"/>
    </source>
</evidence>
<keyword evidence="2" id="KW-1185">Reference proteome</keyword>
<organism evidence="1 2">
    <name type="scientific">Pelomonas caseinilytica</name>
    <dbReference type="NCBI Taxonomy" id="2906763"/>
    <lineage>
        <taxon>Bacteria</taxon>
        <taxon>Pseudomonadati</taxon>
        <taxon>Pseudomonadota</taxon>
        <taxon>Betaproteobacteria</taxon>
        <taxon>Burkholderiales</taxon>
        <taxon>Sphaerotilaceae</taxon>
        <taxon>Roseateles</taxon>
    </lineage>
</organism>
<name>A0ABS8XDC9_9BURK</name>
<accession>A0ABS8XDC9</accession>
<sequence length="76" mass="8385">MVVKLLGQQKTPSLLNAKIESGEKWMPSSLKAEALACIRVRLGHAGVQLPTRAPLYSAELTKMLDESAARIRQHFV</sequence>
<dbReference type="Proteomes" id="UP001201463">
    <property type="component" value="Unassembled WGS sequence"/>
</dbReference>
<reference evidence="1 2" key="1">
    <citation type="submission" date="2021-12" db="EMBL/GenBank/DDBJ databases">
        <title>Genome seq of p7.</title>
        <authorList>
            <person name="Seo T."/>
        </authorList>
    </citation>
    <scope>NUCLEOTIDE SEQUENCE [LARGE SCALE GENOMIC DNA]</scope>
    <source>
        <strain evidence="1 2">P7</strain>
    </source>
</reference>
<gene>
    <name evidence="1" type="ORF">LXT12_16860</name>
</gene>
<dbReference type="EMBL" id="JAJTWT010000007">
    <property type="protein sequence ID" value="MCE4538924.1"/>
    <property type="molecule type" value="Genomic_DNA"/>
</dbReference>
<protein>
    <submittedName>
        <fullName evidence="1">Uncharacterized protein</fullName>
    </submittedName>
</protein>
<comment type="caution">
    <text evidence="1">The sequence shown here is derived from an EMBL/GenBank/DDBJ whole genome shotgun (WGS) entry which is preliminary data.</text>
</comment>